<feature type="domain" description="HTH lacI-type" evidence="5">
    <location>
        <begin position="3"/>
        <end position="58"/>
    </location>
</feature>
<dbReference type="Gene3D" id="1.10.260.40">
    <property type="entry name" value="lambda repressor-like DNA-binding domains"/>
    <property type="match status" value="1"/>
</dbReference>
<dbReference type="InterPro" id="IPR010982">
    <property type="entry name" value="Lambda_DNA-bd_dom_sf"/>
</dbReference>
<evidence type="ECO:0000313" key="7">
    <source>
        <dbReference type="Proteomes" id="UP000005435"/>
    </source>
</evidence>
<sequence length="334" mass="37336">MKITIADIARMANVSKATVSRVINNKPEGVSKETRENILRIIKESGFQPSMVARGLVTKKTKSIGLIITDIANSFYPLLVRGVEDYANKYGYSLFLCNSDNNPEKEKGYINAFIEKSVDGVILSSSMNETSFHYNILKSKNIPLVVLDRCVEGDQYDASVFFDNTKGAYIAANYLVNRGHKKIVFISGPKSLIISRHRLDGYCMALEEKNIEIDEDIIVEGDFQFDSGYNRIIELLDKGKEFTAIFACNDLMAIGAIMALKSRNIEVPKQVEIIGFDNVDISRYIEPQLSTVGQPAYEMGVEGAKQLIKLIEGKKISNKDIILKPNLVLRETTI</sequence>
<evidence type="ECO:0000256" key="3">
    <source>
        <dbReference type="ARBA" id="ARBA00023125"/>
    </source>
</evidence>
<dbReference type="HOGENOM" id="CLU_037628_6_0_9"/>
<reference evidence="7" key="1">
    <citation type="submission" date="2011-12" db="EMBL/GenBank/DDBJ databases">
        <title>Complete sequence of Clostridium clariflavum DSM 19732.</title>
        <authorList>
            <consortium name="US DOE Joint Genome Institute"/>
            <person name="Lucas S."/>
            <person name="Han J."/>
            <person name="Lapidus A."/>
            <person name="Cheng J.-F."/>
            <person name="Goodwin L."/>
            <person name="Pitluck S."/>
            <person name="Peters L."/>
            <person name="Teshima H."/>
            <person name="Detter J.C."/>
            <person name="Han C."/>
            <person name="Tapia R."/>
            <person name="Land M."/>
            <person name="Hauser L."/>
            <person name="Kyrpides N."/>
            <person name="Ivanova N."/>
            <person name="Pagani I."/>
            <person name="Kitzmiller T."/>
            <person name="Lynd L."/>
            <person name="Izquierdo J."/>
            <person name="Woyke T."/>
        </authorList>
    </citation>
    <scope>NUCLEOTIDE SEQUENCE [LARGE SCALE GENOMIC DNA]</scope>
    <source>
        <strain evidence="7">DSM 19732 / NBRC 101661 / EBR45</strain>
    </source>
</reference>
<reference evidence="6 7" key="2">
    <citation type="journal article" date="2012" name="Stand. Genomic Sci.">
        <title>Complete Genome Sequence of Clostridium clariflavum DSM 19732.</title>
        <authorList>
            <person name="Izquierdo J.A."/>
            <person name="Goodwin L."/>
            <person name="Davenport K.W."/>
            <person name="Teshima H."/>
            <person name="Bruce D."/>
            <person name="Detter C."/>
            <person name="Tapia R."/>
            <person name="Han S."/>
            <person name="Land M."/>
            <person name="Hauser L."/>
            <person name="Jeffries C.D."/>
            <person name="Han J."/>
            <person name="Pitluck S."/>
            <person name="Nolan M."/>
            <person name="Chen A."/>
            <person name="Huntemann M."/>
            <person name="Mavromatis K."/>
            <person name="Mikhailova N."/>
            <person name="Liolios K."/>
            <person name="Woyke T."/>
            <person name="Lynd L.R."/>
        </authorList>
    </citation>
    <scope>NUCLEOTIDE SEQUENCE [LARGE SCALE GENOMIC DNA]</scope>
    <source>
        <strain evidence="7">DSM 19732 / NBRC 101661 / EBR45</strain>
    </source>
</reference>
<dbReference type="PROSITE" id="PS50932">
    <property type="entry name" value="HTH_LACI_2"/>
    <property type="match status" value="1"/>
</dbReference>
<evidence type="ECO:0000256" key="2">
    <source>
        <dbReference type="ARBA" id="ARBA00023015"/>
    </source>
</evidence>
<dbReference type="PROSITE" id="PS00356">
    <property type="entry name" value="HTH_LACI_1"/>
    <property type="match status" value="1"/>
</dbReference>
<evidence type="ECO:0000313" key="6">
    <source>
        <dbReference type="EMBL" id="AEV69011.1"/>
    </source>
</evidence>
<evidence type="ECO:0000256" key="1">
    <source>
        <dbReference type="ARBA" id="ARBA00022491"/>
    </source>
</evidence>
<dbReference type="PANTHER" id="PTHR30146">
    <property type="entry name" value="LACI-RELATED TRANSCRIPTIONAL REPRESSOR"/>
    <property type="match status" value="1"/>
</dbReference>
<organism evidence="6 7">
    <name type="scientific">Acetivibrio clariflavus (strain DSM 19732 / NBRC 101661 / EBR45)</name>
    <name type="common">Clostridium clariflavum</name>
    <dbReference type="NCBI Taxonomy" id="720554"/>
    <lineage>
        <taxon>Bacteria</taxon>
        <taxon>Bacillati</taxon>
        <taxon>Bacillota</taxon>
        <taxon>Clostridia</taxon>
        <taxon>Eubacteriales</taxon>
        <taxon>Oscillospiraceae</taxon>
        <taxon>Acetivibrio</taxon>
    </lineage>
</organism>
<dbReference type="GO" id="GO:0000976">
    <property type="term" value="F:transcription cis-regulatory region binding"/>
    <property type="evidence" value="ECO:0007669"/>
    <property type="project" value="TreeGrafter"/>
</dbReference>
<dbReference type="AlphaFoldDB" id="G8LZ67"/>
<dbReference type="KEGG" id="ccl:Clocl_2436"/>
<keyword evidence="3" id="KW-0238">DNA-binding</keyword>
<keyword evidence="2" id="KW-0805">Transcription regulation</keyword>
<dbReference type="eggNOG" id="COG1609">
    <property type="taxonomic scope" value="Bacteria"/>
</dbReference>
<keyword evidence="7" id="KW-1185">Reference proteome</keyword>
<dbReference type="InterPro" id="IPR028082">
    <property type="entry name" value="Peripla_BP_I"/>
</dbReference>
<dbReference type="InterPro" id="IPR046335">
    <property type="entry name" value="LacI/GalR-like_sensor"/>
</dbReference>
<accession>G8LZ67</accession>
<dbReference type="STRING" id="720554.Clocl_2436"/>
<dbReference type="Pfam" id="PF13377">
    <property type="entry name" value="Peripla_BP_3"/>
    <property type="match status" value="1"/>
</dbReference>
<dbReference type="CDD" id="cd01392">
    <property type="entry name" value="HTH_LacI"/>
    <property type="match status" value="1"/>
</dbReference>
<dbReference type="SUPFAM" id="SSF53822">
    <property type="entry name" value="Periplasmic binding protein-like I"/>
    <property type="match status" value="1"/>
</dbReference>
<dbReference type="InterPro" id="IPR000843">
    <property type="entry name" value="HTH_LacI"/>
</dbReference>
<proteinExistence type="predicted"/>
<evidence type="ECO:0000259" key="5">
    <source>
        <dbReference type="PROSITE" id="PS50932"/>
    </source>
</evidence>
<evidence type="ECO:0000256" key="4">
    <source>
        <dbReference type="ARBA" id="ARBA00023163"/>
    </source>
</evidence>
<dbReference type="CDD" id="cd06267">
    <property type="entry name" value="PBP1_LacI_sugar_binding-like"/>
    <property type="match status" value="1"/>
</dbReference>
<keyword evidence="4" id="KW-0804">Transcription</keyword>
<dbReference type="SMART" id="SM00354">
    <property type="entry name" value="HTH_LACI"/>
    <property type="match status" value="1"/>
</dbReference>
<keyword evidence="1" id="KW-0678">Repressor</keyword>
<dbReference type="EMBL" id="CP003065">
    <property type="protein sequence ID" value="AEV69011.1"/>
    <property type="molecule type" value="Genomic_DNA"/>
</dbReference>
<gene>
    <name evidence="6" type="ordered locus">Clocl_2436</name>
</gene>
<dbReference type="RefSeq" id="WP_014255579.1">
    <property type="nucleotide sequence ID" value="NC_016627.1"/>
</dbReference>
<dbReference type="Gene3D" id="3.40.50.2300">
    <property type="match status" value="2"/>
</dbReference>
<dbReference type="PANTHER" id="PTHR30146:SF148">
    <property type="entry name" value="HTH-TYPE TRANSCRIPTIONAL REPRESSOR PURR-RELATED"/>
    <property type="match status" value="1"/>
</dbReference>
<dbReference type="SUPFAM" id="SSF47413">
    <property type="entry name" value="lambda repressor-like DNA-binding domains"/>
    <property type="match status" value="1"/>
</dbReference>
<dbReference type="PRINTS" id="PR00036">
    <property type="entry name" value="HTHLACI"/>
</dbReference>
<dbReference type="OrthoDB" id="369222at2"/>
<protein>
    <submittedName>
        <fullName evidence="6">Transcriptional regulator</fullName>
    </submittedName>
</protein>
<dbReference type="Pfam" id="PF00356">
    <property type="entry name" value="LacI"/>
    <property type="match status" value="1"/>
</dbReference>
<dbReference type="GO" id="GO:0003700">
    <property type="term" value="F:DNA-binding transcription factor activity"/>
    <property type="evidence" value="ECO:0007669"/>
    <property type="project" value="TreeGrafter"/>
</dbReference>
<dbReference type="Proteomes" id="UP000005435">
    <property type="component" value="Chromosome"/>
</dbReference>
<name>G8LZ67_ACECE</name>